<feature type="domain" description="N-acetyltransferase" evidence="1">
    <location>
        <begin position="11"/>
        <end position="170"/>
    </location>
</feature>
<dbReference type="InterPro" id="IPR051908">
    <property type="entry name" value="Ribosomal_N-acetyltransferase"/>
</dbReference>
<dbReference type="InterPro" id="IPR000182">
    <property type="entry name" value="GNAT_dom"/>
</dbReference>
<keyword evidence="3" id="KW-1185">Reference proteome</keyword>
<sequence length="177" mass="18911">MTPVVLSSTDLTLRPWEPGDADALAALADDEELRRWTSHRVAGPQDAARWIATQEAGWKSGKRLSFAILMTGRVVGHIVLKQSSGEGSGEVGYWTGAAARGLGVASRAVELLTTWAFDTRAGAGLSRLELIHNASNPASCRVAQKAGYTLESVLPPRAPHEAVGHRHARERGAVRLS</sequence>
<proteinExistence type="predicted"/>
<dbReference type="PANTHER" id="PTHR43441:SF10">
    <property type="entry name" value="ACETYLTRANSFERASE"/>
    <property type="match status" value="1"/>
</dbReference>
<reference evidence="2 3" key="1">
    <citation type="submission" date="2022-10" db="EMBL/GenBank/DDBJ databases">
        <title>The complete genomes of actinobacterial strains from the NBC collection.</title>
        <authorList>
            <person name="Joergensen T.S."/>
            <person name="Alvarez Arevalo M."/>
            <person name="Sterndorff E.B."/>
            <person name="Faurdal D."/>
            <person name="Vuksanovic O."/>
            <person name="Mourched A.-S."/>
            <person name="Charusanti P."/>
            <person name="Shaw S."/>
            <person name="Blin K."/>
            <person name="Weber T."/>
        </authorList>
    </citation>
    <scope>NUCLEOTIDE SEQUENCE [LARGE SCALE GENOMIC DNA]</scope>
    <source>
        <strain evidence="2 3">NBC_00185</strain>
    </source>
</reference>
<dbReference type="Gene3D" id="3.40.630.30">
    <property type="match status" value="1"/>
</dbReference>
<accession>A0ABZ1JWG7</accession>
<dbReference type="InterPro" id="IPR016181">
    <property type="entry name" value="Acyl_CoA_acyltransferase"/>
</dbReference>
<protein>
    <submittedName>
        <fullName evidence="2">GNAT family N-acetyltransferase</fullName>
    </submittedName>
</protein>
<gene>
    <name evidence="2" type="ORF">OG560_00155</name>
</gene>
<dbReference type="EMBL" id="CP108135">
    <property type="protein sequence ID" value="WTP63932.1"/>
    <property type="molecule type" value="Genomic_DNA"/>
</dbReference>
<evidence type="ECO:0000313" key="2">
    <source>
        <dbReference type="EMBL" id="WTP63932.1"/>
    </source>
</evidence>
<dbReference type="Proteomes" id="UP001622496">
    <property type="component" value="Chromosome"/>
</dbReference>
<dbReference type="PANTHER" id="PTHR43441">
    <property type="entry name" value="RIBOSOMAL-PROTEIN-SERINE ACETYLTRANSFERASE"/>
    <property type="match status" value="1"/>
</dbReference>
<dbReference type="RefSeq" id="WP_037831628.1">
    <property type="nucleotide sequence ID" value="NZ_CP108135.1"/>
</dbReference>
<name>A0ABZ1JWG7_9ACTN</name>
<evidence type="ECO:0000313" key="3">
    <source>
        <dbReference type="Proteomes" id="UP001622496"/>
    </source>
</evidence>
<evidence type="ECO:0000259" key="1">
    <source>
        <dbReference type="PROSITE" id="PS51186"/>
    </source>
</evidence>
<dbReference type="SUPFAM" id="SSF55729">
    <property type="entry name" value="Acyl-CoA N-acyltransferases (Nat)"/>
    <property type="match status" value="1"/>
</dbReference>
<organism evidence="2 3">
    <name type="scientific">[Kitasatospora] papulosa</name>
    <dbReference type="NCBI Taxonomy" id="1464011"/>
    <lineage>
        <taxon>Bacteria</taxon>
        <taxon>Bacillati</taxon>
        <taxon>Actinomycetota</taxon>
        <taxon>Actinomycetes</taxon>
        <taxon>Kitasatosporales</taxon>
        <taxon>Streptomycetaceae</taxon>
        <taxon>Streptomyces</taxon>
    </lineage>
</organism>
<dbReference type="Pfam" id="PF13302">
    <property type="entry name" value="Acetyltransf_3"/>
    <property type="match status" value="1"/>
</dbReference>
<dbReference type="PROSITE" id="PS51186">
    <property type="entry name" value="GNAT"/>
    <property type="match status" value="1"/>
</dbReference>